<feature type="transmembrane region" description="Helical" evidence="13">
    <location>
        <begin position="267"/>
        <end position="288"/>
    </location>
</feature>
<evidence type="ECO:0000256" key="11">
    <source>
        <dbReference type="ARBA" id="ARBA00023136"/>
    </source>
</evidence>
<feature type="transmembrane region" description="Helical" evidence="13">
    <location>
        <begin position="333"/>
        <end position="351"/>
    </location>
</feature>
<dbReference type="Gene3D" id="1.20.120.1630">
    <property type="match status" value="1"/>
</dbReference>
<feature type="domain" description="Large ribosomal subunit protein uL6 alpha-beta" evidence="14">
    <location>
        <begin position="12"/>
        <end position="88"/>
    </location>
</feature>
<keyword evidence="11 13" id="KW-0472">Membrane</keyword>
<dbReference type="EMBL" id="JACAZH010000011">
    <property type="protein sequence ID" value="KAF7355412.1"/>
    <property type="molecule type" value="Genomic_DNA"/>
</dbReference>
<proteinExistence type="inferred from homology"/>
<dbReference type="Pfam" id="PF00347">
    <property type="entry name" value="Ribosomal_L6"/>
    <property type="match status" value="2"/>
</dbReference>
<evidence type="ECO:0000256" key="13">
    <source>
        <dbReference type="RuleBase" id="RU362022"/>
    </source>
</evidence>
<comment type="similarity">
    <text evidence="3">Belongs to the universal ribosomal protein uL6 family.</text>
</comment>
<evidence type="ECO:0000259" key="14">
    <source>
        <dbReference type="Pfam" id="PF00347"/>
    </source>
</evidence>
<keyword evidence="5 13" id="KW-0489">Methyltransferase</keyword>
<accession>A0A8H6YA52</accession>
<dbReference type="GO" id="GO:0019843">
    <property type="term" value="F:rRNA binding"/>
    <property type="evidence" value="ECO:0007669"/>
    <property type="project" value="InterPro"/>
</dbReference>
<keyword evidence="7 13" id="KW-0949">S-adenosyl-L-methionine</keyword>
<dbReference type="GO" id="GO:0006412">
    <property type="term" value="P:translation"/>
    <property type="evidence" value="ECO:0007669"/>
    <property type="project" value="InterPro"/>
</dbReference>
<evidence type="ECO:0000256" key="7">
    <source>
        <dbReference type="ARBA" id="ARBA00022691"/>
    </source>
</evidence>
<dbReference type="Gene3D" id="3.90.930.12">
    <property type="entry name" value="Ribosomal protein L6, alpha-beta domain"/>
    <property type="match status" value="2"/>
</dbReference>
<comment type="caution">
    <text evidence="15">The sequence shown here is derived from an EMBL/GenBank/DDBJ whole genome shotgun (WGS) entry which is preliminary data.</text>
</comment>
<dbReference type="PANTHER" id="PTHR12714">
    <property type="entry name" value="PROTEIN-S ISOPRENYLCYSTEINE O-METHYLTRANSFERASE"/>
    <property type="match status" value="1"/>
</dbReference>
<keyword evidence="10 13" id="KW-1133">Transmembrane helix</keyword>
<dbReference type="OrthoDB" id="10252633at2759"/>
<evidence type="ECO:0000256" key="9">
    <source>
        <dbReference type="ARBA" id="ARBA00022980"/>
    </source>
</evidence>
<dbReference type="InterPro" id="IPR025770">
    <property type="entry name" value="PPMT_MeTrfase"/>
</dbReference>
<comment type="similarity">
    <text evidence="2 13">Belongs to the class VI-like SAM-binding methyltransferase superfamily. Isoprenylcysteine carboxyl methyltransferase family.</text>
</comment>
<evidence type="ECO:0000313" key="16">
    <source>
        <dbReference type="Proteomes" id="UP000623467"/>
    </source>
</evidence>
<dbReference type="GO" id="GO:0005789">
    <property type="term" value="C:endoplasmic reticulum membrane"/>
    <property type="evidence" value="ECO:0007669"/>
    <property type="project" value="UniProtKB-SubCell"/>
</dbReference>
<comment type="catalytic activity">
    <reaction evidence="13">
        <text>[protein]-C-terminal S-[(2E,6E)-farnesyl]-L-cysteine + S-adenosyl-L-methionine = [protein]-C-terminal S-[(2E,6E)-farnesyl]-L-cysteine methyl ester + S-adenosyl-L-homocysteine</text>
        <dbReference type="Rhea" id="RHEA:21672"/>
        <dbReference type="Rhea" id="RHEA-COMP:12125"/>
        <dbReference type="Rhea" id="RHEA-COMP:12126"/>
        <dbReference type="ChEBI" id="CHEBI:57856"/>
        <dbReference type="ChEBI" id="CHEBI:59789"/>
        <dbReference type="ChEBI" id="CHEBI:90510"/>
        <dbReference type="ChEBI" id="CHEBI:90511"/>
        <dbReference type="EC" id="2.1.1.100"/>
    </reaction>
</comment>
<comment type="subcellular location">
    <subcellularLocation>
        <location evidence="13">Endoplasmic reticulum membrane</location>
        <topology evidence="13">Multi-pass membrane protein</topology>
    </subcellularLocation>
    <subcellularLocation>
        <location evidence="1">Membrane</location>
        <topology evidence="1">Multi-pass membrane protein</topology>
    </subcellularLocation>
</comment>
<dbReference type="GO" id="GO:0005840">
    <property type="term" value="C:ribosome"/>
    <property type="evidence" value="ECO:0007669"/>
    <property type="project" value="UniProtKB-KW"/>
</dbReference>
<dbReference type="SUPFAM" id="SSF56053">
    <property type="entry name" value="Ribosomal protein L6"/>
    <property type="match status" value="2"/>
</dbReference>
<evidence type="ECO:0000256" key="8">
    <source>
        <dbReference type="ARBA" id="ARBA00022692"/>
    </source>
</evidence>
<keyword evidence="8 13" id="KW-0812">Transmembrane</keyword>
<dbReference type="PROSITE" id="PS51564">
    <property type="entry name" value="SAM_ICMT"/>
    <property type="match status" value="1"/>
</dbReference>
<dbReference type="GO" id="GO:0004671">
    <property type="term" value="F:protein C-terminal S-isoprenylcysteine carboxyl O-methyltransferase activity"/>
    <property type="evidence" value="ECO:0007669"/>
    <property type="project" value="UniProtKB-EC"/>
</dbReference>
<evidence type="ECO:0000256" key="3">
    <source>
        <dbReference type="ARBA" id="ARBA00009356"/>
    </source>
</evidence>
<dbReference type="InterPro" id="IPR007269">
    <property type="entry name" value="ICMT_MeTrfase"/>
</dbReference>
<gene>
    <name evidence="15" type="ORF">MSAN_01457900</name>
</gene>
<dbReference type="FunFam" id="3.90.930.12:FF:000004">
    <property type="entry name" value="60S ribosomal protein L9"/>
    <property type="match status" value="1"/>
</dbReference>
<keyword evidence="6 15" id="KW-0808">Transferase</keyword>
<dbReference type="GO" id="GO:1990904">
    <property type="term" value="C:ribonucleoprotein complex"/>
    <property type="evidence" value="ECO:0007669"/>
    <property type="project" value="UniProtKB-KW"/>
</dbReference>
<evidence type="ECO:0000256" key="5">
    <source>
        <dbReference type="ARBA" id="ARBA00022603"/>
    </source>
</evidence>
<dbReference type="Proteomes" id="UP000623467">
    <property type="component" value="Unassembled WGS sequence"/>
</dbReference>
<dbReference type="Pfam" id="PF04140">
    <property type="entry name" value="ICMT"/>
    <property type="match status" value="1"/>
</dbReference>
<dbReference type="FunFam" id="3.90.930.12:FF:000003">
    <property type="entry name" value="60S ribosomal protein L9"/>
    <property type="match status" value="1"/>
</dbReference>
<dbReference type="GO" id="GO:0003735">
    <property type="term" value="F:structural constituent of ribosome"/>
    <property type="evidence" value="ECO:0007669"/>
    <property type="project" value="InterPro"/>
</dbReference>
<name>A0A8H6YA52_9AGAR</name>
<feature type="domain" description="Large ribosomal subunit protein uL6 alpha-beta" evidence="14">
    <location>
        <begin position="109"/>
        <end position="179"/>
    </location>
</feature>
<dbReference type="AlphaFoldDB" id="A0A8H6YA52"/>
<evidence type="ECO:0000256" key="4">
    <source>
        <dbReference type="ARBA" id="ARBA00012151"/>
    </source>
</evidence>
<dbReference type="EC" id="2.1.1.100" evidence="4 13"/>
<feature type="transmembrane region" description="Helical" evidence="13">
    <location>
        <begin position="234"/>
        <end position="255"/>
    </location>
</feature>
<organism evidence="15 16">
    <name type="scientific">Mycena sanguinolenta</name>
    <dbReference type="NCBI Taxonomy" id="230812"/>
    <lineage>
        <taxon>Eukaryota</taxon>
        <taxon>Fungi</taxon>
        <taxon>Dikarya</taxon>
        <taxon>Basidiomycota</taxon>
        <taxon>Agaricomycotina</taxon>
        <taxon>Agaricomycetes</taxon>
        <taxon>Agaricomycetidae</taxon>
        <taxon>Agaricales</taxon>
        <taxon>Marasmiineae</taxon>
        <taxon>Mycenaceae</taxon>
        <taxon>Mycena</taxon>
    </lineage>
</organism>
<keyword evidence="12" id="KW-0687">Ribonucleoprotein</keyword>
<keyword evidence="16" id="KW-1185">Reference proteome</keyword>
<keyword evidence="9" id="KW-0689">Ribosomal protein</keyword>
<evidence type="ECO:0000256" key="10">
    <source>
        <dbReference type="ARBA" id="ARBA00022989"/>
    </source>
</evidence>
<dbReference type="InterPro" id="IPR036789">
    <property type="entry name" value="Ribosomal_uL6-like_a/b-dom_sf"/>
</dbReference>
<evidence type="ECO:0000313" key="15">
    <source>
        <dbReference type="EMBL" id="KAF7355412.1"/>
    </source>
</evidence>
<evidence type="ECO:0000256" key="12">
    <source>
        <dbReference type="ARBA" id="ARBA00023274"/>
    </source>
</evidence>
<dbReference type="PANTHER" id="PTHR12714:SF9">
    <property type="entry name" value="PROTEIN-S-ISOPRENYLCYSTEINE O-METHYLTRANSFERASE"/>
    <property type="match status" value="1"/>
</dbReference>
<keyword evidence="13" id="KW-0256">Endoplasmic reticulum</keyword>
<reference evidence="15" key="1">
    <citation type="submission" date="2020-05" db="EMBL/GenBank/DDBJ databases">
        <title>Mycena genomes resolve the evolution of fungal bioluminescence.</title>
        <authorList>
            <person name="Tsai I.J."/>
        </authorList>
    </citation>
    <scope>NUCLEOTIDE SEQUENCE</scope>
    <source>
        <strain evidence="15">160909Yilan</strain>
    </source>
</reference>
<dbReference type="InterPro" id="IPR020040">
    <property type="entry name" value="Ribosomal_uL6_a/b-dom"/>
</dbReference>
<dbReference type="GO" id="GO:0032259">
    <property type="term" value="P:methylation"/>
    <property type="evidence" value="ECO:0007669"/>
    <property type="project" value="UniProtKB-KW"/>
</dbReference>
<evidence type="ECO:0000256" key="2">
    <source>
        <dbReference type="ARBA" id="ARBA00009140"/>
    </source>
</evidence>
<protein>
    <recommendedName>
        <fullName evidence="4 13">Protein-S-isoprenylcysteine O-methyltransferase</fullName>
        <ecNumber evidence="4 13">2.1.1.100</ecNumber>
    </recommendedName>
</protein>
<feature type="transmembrane region" description="Helical" evidence="13">
    <location>
        <begin position="394"/>
        <end position="417"/>
    </location>
</feature>
<evidence type="ECO:0000256" key="1">
    <source>
        <dbReference type="ARBA" id="ARBA00004141"/>
    </source>
</evidence>
<sequence length="456" mass="51411">MRDVLQTEELDIPAGIDVSIKSRLITVTGPRGTLSKNVRHVNMDIRLVKNANKNRVTLAVWQGGRKHVACLRTIRSLINNMIIGVTKGFQYKMRAVYAHFPINCIIQDSGRQVEIRNFLGEKTVRHVSMLEGVTVAESTAQKDELVIEGNDIDMVSQSAASIHGSCLVRNKDIRKFLDGIYVSGKGTIVQDEPNASERYLTVPSWPRTSLHRHSTPSCRPPPPKYNGRIPNTPFFASLISFLLGSLFGLGLLAALSGAFTLERPWWATYQLGFFFAAWAAFHWGEYAVTAGWNLEKCSVDSFLLENGSMYHIAHGTAVAEYVLTLYFRPAWKVHPYISLFGVTLVLLGQTLRSGAMIHASTNFSHAVAFRKRPSHVLVTDGIYAYLRHPSYAGFFYWALGTQLVLLNPVSFVLYSGAMWRFFFYRVKAEERALVAFFGEEYEKYRKRVGTWIPFVP</sequence>
<evidence type="ECO:0000256" key="6">
    <source>
        <dbReference type="ARBA" id="ARBA00022679"/>
    </source>
</evidence>